<accession>A0A2S6H4V3</accession>
<dbReference type="InterPro" id="IPR021070">
    <property type="entry name" value="Killing_trait_RebB"/>
</dbReference>
<dbReference type="EMBL" id="PTIY01000004">
    <property type="protein sequence ID" value="PPK72450.1"/>
    <property type="molecule type" value="Genomic_DNA"/>
</dbReference>
<dbReference type="RefSeq" id="WP_104423235.1">
    <property type="nucleotide sequence ID" value="NZ_PTIY01000004.1"/>
</dbReference>
<dbReference type="Proteomes" id="UP000238071">
    <property type="component" value="Unassembled WGS sequence"/>
</dbReference>
<protein>
    <submittedName>
        <fullName evidence="2">Killing trait domain-containing protein</fullName>
    </submittedName>
</protein>
<dbReference type="AlphaFoldDB" id="A0A2S6H4V3"/>
<proteinExistence type="predicted"/>
<comment type="caution">
    <text evidence="2">The sequence shown here is derived from an EMBL/GenBank/DDBJ whole genome shotgun (WGS) entry which is preliminary data.</text>
</comment>
<sequence>MSDPTSSGDPPSQSDETGGSSCCNPQITDGVTQTSVNVLGLGPATAAVNAYIGQSQSQTILFSNMVNQQAQYANIAAASLTQELTQLLAAGSGGE</sequence>
<reference evidence="2 3" key="1">
    <citation type="submission" date="2018-02" db="EMBL/GenBank/DDBJ databases">
        <title>Subsurface microbial communities from deep shales in Ohio and West Virginia, USA.</title>
        <authorList>
            <person name="Wrighton K."/>
        </authorList>
    </citation>
    <scope>NUCLEOTIDE SEQUENCE [LARGE SCALE GENOMIC DNA]</scope>
    <source>
        <strain evidence="2 3">OWC-G53F</strain>
    </source>
</reference>
<feature type="region of interest" description="Disordered" evidence="1">
    <location>
        <begin position="1"/>
        <end position="28"/>
    </location>
</feature>
<evidence type="ECO:0000256" key="1">
    <source>
        <dbReference type="SAM" id="MobiDB-lite"/>
    </source>
</evidence>
<evidence type="ECO:0000313" key="2">
    <source>
        <dbReference type="EMBL" id="PPK72450.1"/>
    </source>
</evidence>
<dbReference type="Pfam" id="PF11747">
    <property type="entry name" value="RebB"/>
    <property type="match status" value="1"/>
</dbReference>
<name>A0A2S6H4V3_9GAMM</name>
<keyword evidence="3" id="KW-1185">Reference proteome</keyword>
<evidence type="ECO:0000313" key="3">
    <source>
        <dbReference type="Proteomes" id="UP000238071"/>
    </source>
</evidence>
<gene>
    <name evidence="2" type="ORF">B0F88_104245</name>
</gene>
<organism evidence="2 3">
    <name type="scientific">Methylobacter tundripaludum</name>
    <dbReference type="NCBI Taxonomy" id="173365"/>
    <lineage>
        <taxon>Bacteria</taxon>
        <taxon>Pseudomonadati</taxon>
        <taxon>Pseudomonadota</taxon>
        <taxon>Gammaproteobacteria</taxon>
        <taxon>Methylococcales</taxon>
        <taxon>Methylococcaceae</taxon>
        <taxon>Methylobacter</taxon>
    </lineage>
</organism>